<dbReference type="CDD" id="cd16841">
    <property type="entry name" value="RraA_family"/>
    <property type="match status" value="1"/>
</dbReference>
<feature type="binding site" evidence="13">
    <location>
        <begin position="96"/>
        <end position="99"/>
    </location>
    <ligand>
        <name>substrate</name>
    </ligand>
</feature>
<evidence type="ECO:0000256" key="5">
    <source>
        <dbReference type="ARBA" id="ARBA00012213"/>
    </source>
</evidence>
<dbReference type="PANTHER" id="PTHR33254">
    <property type="entry name" value="4-HYDROXY-4-METHYL-2-OXOGLUTARATE ALDOLASE 3-RELATED"/>
    <property type="match status" value="1"/>
</dbReference>
<evidence type="ECO:0000256" key="12">
    <source>
        <dbReference type="ARBA" id="ARBA00047973"/>
    </source>
</evidence>
<dbReference type="AlphaFoldDB" id="A0A848BWV5"/>
<gene>
    <name evidence="14" type="ORF">HF872_02025</name>
</gene>
<keyword evidence="13" id="KW-0479">Metal-binding</keyword>
<proteinExistence type="inferred from homology"/>
<comment type="cofactor">
    <cofactor evidence="13">
        <name>Mg(2+)</name>
        <dbReference type="ChEBI" id="CHEBI:18420"/>
    </cofactor>
</comment>
<feature type="binding site" evidence="13">
    <location>
        <position position="119"/>
    </location>
    <ligand>
        <name>Mg(2+)</name>
        <dbReference type="ChEBI" id="CHEBI:18420"/>
    </ligand>
</feature>
<dbReference type="EC" id="4.1.3.17" evidence="5"/>
<dbReference type="GO" id="GO:0008948">
    <property type="term" value="F:oxaloacetate decarboxylase activity"/>
    <property type="evidence" value="ECO:0007669"/>
    <property type="project" value="UniProtKB-EC"/>
</dbReference>
<evidence type="ECO:0000256" key="7">
    <source>
        <dbReference type="ARBA" id="ARBA00016549"/>
    </source>
</evidence>
<evidence type="ECO:0000256" key="13">
    <source>
        <dbReference type="PIRSR" id="PIRSR605493-1"/>
    </source>
</evidence>
<dbReference type="Pfam" id="PF03737">
    <property type="entry name" value="RraA-like"/>
    <property type="match status" value="1"/>
</dbReference>
<evidence type="ECO:0000256" key="4">
    <source>
        <dbReference type="ARBA" id="ARBA00011233"/>
    </source>
</evidence>
<comment type="similarity">
    <text evidence="3">Belongs to the class II aldolase/RraA-like family.</text>
</comment>
<evidence type="ECO:0000256" key="10">
    <source>
        <dbReference type="ARBA" id="ARBA00030169"/>
    </source>
</evidence>
<dbReference type="SUPFAM" id="SSF89562">
    <property type="entry name" value="RraA-like"/>
    <property type="match status" value="1"/>
</dbReference>
<organism evidence="14 15">
    <name type="scientific">Megasphaera hexanoica</name>
    <dbReference type="NCBI Taxonomy" id="1675036"/>
    <lineage>
        <taxon>Bacteria</taxon>
        <taxon>Bacillati</taxon>
        <taxon>Bacillota</taxon>
        <taxon>Negativicutes</taxon>
        <taxon>Veillonellales</taxon>
        <taxon>Veillonellaceae</taxon>
        <taxon>Megasphaera</taxon>
    </lineage>
</organism>
<dbReference type="Gene3D" id="3.50.30.40">
    <property type="entry name" value="Ribonuclease E inhibitor RraA/RraA-like"/>
    <property type="match status" value="1"/>
</dbReference>
<dbReference type="InterPro" id="IPR036704">
    <property type="entry name" value="RraA/RraA-like_sf"/>
</dbReference>
<dbReference type="EC" id="4.1.1.112" evidence="6"/>
<feature type="binding site" evidence="13">
    <location>
        <position position="118"/>
    </location>
    <ligand>
        <name>substrate</name>
    </ligand>
</feature>
<comment type="caution">
    <text evidence="14">The sequence shown here is derived from an EMBL/GenBank/DDBJ whole genome shotgun (WGS) entry which is preliminary data.</text>
</comment>
<evidence type="ECO:0000256" key="1">
    <source>
        <dbReference type="ARBA" id="ARBA00001342"/>
    </source>
</evidence>
<comment type="cofactor">
    <cofactor evidence="2">
        <name>a divalent metal cation</name>
        <dbReference type="ChEBI" id="CHEBI:60240"/>
    </cofactor>
</comment>
<dbReference type="GO" id="GO:0047443">
    <property type="term" value="F:4-hydroxy-4-methyl-2-oxoglutarate aldolase activity"/>
    <property type="evidence" value="ECO:0007669"/>
    <property type="project" value="UniProtKB-EC"/>
</dbReference>
<dbReference type="NCBIfam" id="NF004850">
    <property type="entry name" value="PRK06201.1"/>
    <property type="match status" value="1"/>
</dbReference>
<protein>
    <recommendedName>
        <fullName evidence="7">Putative 4-hydroxy-4-methyl-2-oxoglutarate aldolase</fullName>
        <ecNumber evidence="6">4.1.1.112</ecNumber>
        <ecNumber evidence="5">4.1.3.17</ecNumber>
    </recommendedName>
    <alternativeName>
        <fullName evidence="11">Oxaloacetate decarboxylase</fullName>
    </alternativeName>
    <alternativeName>
        <fullName evidence="9">Regulator of ribonuclease activity homolog</fullName>
    </alternativeName>
    <alternativeName>
        <fullName evidence="10">RraA-like protein</fullName>
    </alternativeName>
</protein>
<keyword evidence="13" id="KW-0460">Magnesium</keyword>
<dbReference type="RefSeq" id="WP_170087135.1">
    <property type="nucleotide sequence ID" value="NZ_JABAFG010000002.1"/>
</dbReference>
<evidence type="ECO:0000256" key="3">
    <source>
        <dbReference type="ARBA" id="ARBA00008621"/>
    </source>
</evidence>
<comment type="catalytic activity">
    <reaction evidence="1">
        <text>4-hydroxy-4-methyl-2-oxoglutarate = 2 pyruvate</text>
        <dbReference type="Rhea" id="RHEA:22748"/>
        <dbReference type="ChEBI" id="CHEBI:15361"/>
        <dbReference type="ChEBI" id="CHEBI:58276"/>
        <dbReference type="EC" id="4.1.3.17"/>
    </reaction>
</comment>
<accession>A0A848BWV5</accession>
<dbReference type="InterPro" id="IPR005493">
    <property type="entry name" value="RraA/RraA-like"/>
</dbReference>
<evidence type="ECO:0000256" key="6">
    <source>
        <dbReference type="ARBA" id="ARBA00012947"/>
    </source>
</evidence>
<evidence type="ECO:0000313" key="14">
    <source>
        <dbReference type="EMBL" id="NME27409.1"/>
    </source>
</evidence>
<evidence type="ECO:0000256" key="2">
    <source>
        <dbReference type="ARBA" id="ARBA00001968"/>
    </source>
</evidence>
<dbReference type="GO" id="GO:0046872">
    <property type="term" value="F:metal ion binding"/>
    <property type="evidence" value="ECO:0007669"/>
    <property type="project" value="UniProtKB-KW"/>
</dbReference>
<comment type="subunit">
    <text evidence="4">Homotrimer.</text>
</comment>
<evidence type="ECO:0000256" key="9">
    <source>
        <dbReference type="ARBA" id="ARBA00029596"/>
    </source>
</evidence>
<comment type="catalytic activity">
    <reaction evidence="12">
        <text>oxaloacetate + H(+) = pyruvate + CO2</text>
        <dbReference type="Rhea" id="RHEA:15641"/>
        <dbReference type="ChEBI" id="CHEBI:15361"/>
        <dbReference type="ChEBI" id="CHEBI:15378"/>
        <dbReference type="ChEBI" id="CHEBI:16452"/>
        <dbReference type="ChEBI" id="CHEBI:16526"/>
        <dbReference type="EC" id="4.1.1.112"/>
    </reaction>
</comment>
<evidence type="ECO:0000256" key="8">
    <source>
        <dbReference type="ARBA" id="ARBA00025046"/>
    </source>
</evidence>
<comment type="function">
    <text evidence="8">Catalyzes the aldol cleavage of 4-hydroxy-4-methyl-2-oxoglutarate (HMG) into 2 molecules of pyruvate. Also contains a secondary oxaloacetate (OAA) decarboxylase activity due to the common pyruvate enolate transition state formed following C-C bond cleavage in the retro-aldol and decarboxylation reactions.</text>
</comment>
<reference evidence="14 15" key="1">
    <citation type="submission" date="2020-04" db="EMBL/GenBank/DDBJ databases">
        <authorList>
            <person name="Hitch T.C.A."/>
            <person name="Wylensek D."/>
            <person name="Clavel T."/>
        </authorList>
    </citation>
    <scope>NUCLEOTIDE SEQUENCE [LARGE SCALE GENOMIC DNA]</scope>
    <source>
        <strain evidence="14 15">Oil-RF-744-FAT-WT-6-1</strain>
    </source>
</reference>
<evidence type="ECO:0000313" key="15">
    <source>
        <dbReference type="Proteomes" id="UP000591071"/>
    </source>
</evidence>
<dbReference type="PANTHER" id="PTHR33254:SF4">
    <property type="entry name" value="4-HYDROXY-4-METHYL-2-OXOGLUTARATE ALDOLASE 3-RELATED"/>
    <property type="match status" value="1"/>
</dbReference>
<dbReference type="Proteomes" id="UP000591071">
    <property type="component" value="Unassembled WGS sequence"/>
</dbReference>
<sequence>MSVGCKIIKTIERPDKSLVEAFKGMPVANIDDCMNRTAAVRSDICPLNKAPLLGTAFTVKVPEGDNLMFHVAMDMAQPGDVIVIDAGGDPNRAIFGELMITYCQKRGLAGVIVDGAIRDSDEIAAMDFPVYAKAAIPNGPYKNGPGEINTVISFGGKIVRPGDIIVGDGDGIVVIKPEEAADIAAATKKVMEKEAGIMKHIVEDGTYIRPWVADKVKEIGAEIIE</sequence>
<evidence type="ECO:0000256" key="11">
    <source>
        <dbReference type="ARBA" id="ARBA00032305"/>
    </source>
</evidence>
<name>A0A848BWV5_9FIRM</name>
<dbReference type="EMBL" id="JABAFG010000002">
    <property type="protein sequence ID" value="NME27409.1"/>
    <property type="molecule type" value="Genomic_DNA"/>
</dbReference>